<dbReference type="Gene3D" id="3.40.50.11550">
    <property type="match status" value="1"/>
</dbReference>
<evidence type="ECO:0000313" key="2">
    <source>
        <dbReference type="EMBL" id="AOW15259.1"/>
    </source>
</evidence>
<name>A0A163C3S5_9BURK</name>
<accession>A0A163C3S5</accession>
<dbReference type="STRING" id="1763535.LPB072_00710"/>
<evidence type="ECO:0000313" key="3">
    <source>
        <dbReference type="EMBL" id="OAD39168.1"/>
    </source>
</evidence>
<dbReference type="Gene3D" id="1.10.8.760">
    <property type="entry name" value="Haem-binding uptake, Tiki superfamily, ChaN, domain 2"/>
    <property type="match status" value="1"/>
</dbReference>
<proteinExistence type="predicted"/>
<dbReference type="AlphaFoldDB" id="A0A163C3S5"/>
<dbReference type="SUPFAM" id="SSF159501">
    <property type="entry name" value="EreA/ChaN-like"/>
    <property type="match status" value="1"/>
</dbReference>
<evidence type="ECO:0000313" key="4">
    <source>
        <dbReference type="Proteomes" id="UP000185657"/>
    </source>
</evidence>
<gene>
    <name evidence="2" type="ORF">LPB072_00710</name>
    <name evidence="3" type="ORF">LPB72_22985</name>
</gene>
<reference evidence="2 5" key="2">
    <citation type="submission" date="2016-10" db="EMBL/GenBank/DDBJ databases">
        <title>Hydorgenophaga sp. LPB0072 isolated from gastropod.</title>
        <authorList>
            <person name="Kim E."/>
            <person name="Yi H."/>
        </authorList>
    </citation>
    <scope>NUCLEOTIDE SEQUENCE [LARGE SCALE GENOMIC DNA]</scope>
    <source>
        <strain evidence="2 5">LPB0072</strain>
    </source>
</reference>
<reference evidence="3 4" key="1">
    <citation type="submission" date="2016-02" db="EMBL/GenBank/DDBJ databases">
        <title>Draft genome sequence of Hydrogenophaga sp. LPB0072.</title>
        <authorList>
            <person name="Shin S.-K."/>
            <person name="Yi H."/>
        </authorList>
    </citation>
    <scope>NUCLEOTIDE SEQUENCE [LARGE SCALE GENOMIC DNA]</scope>
    <source>
        <strain evidence="3 4">LPB0072</strain>
    </source>
</reference>
<dbReference type="Pfam" id="PF04187">
    <property type="entry name" value="Cofac_haem_bdg"/>
    <property type="match status" value="1"/>
</dbReference>
<dbReference type="InterPro" id="IPR007314">
    <property type="entry name" value="Cofac_haem-bd_dom"/>
</dbReference>
<organism evidence="2 5">
    <name type="scientific">Hydrogenophaga crassostreae</name>
    <dbReference type="NCBI Taxonomy" id="1763535"/>
    <lineage>
        <taxon>Bacteria</taxon>
        <taxon>Pseudomonadati</taxon>
        <taxon>Pseudomonadota</taxon>
        <taxon>Betaproteobacteria</taxon>
        <taxon>Burkholderiales</taxon>
        <taxon>Comamonadaceae</taxon>
        <taxon>Hydrogenophaga</taxon>
    </lineage>
</organism>
<dbReference type="CDD" id="cd14727">
    <property type="entry name" value="ChanN-like"/>
    <property type="match status" value="1"/>
</dbReference>
<protein>
    <recommendedName>
        <fullName evidence="1">Haem-binding uptake Tiki superfamily ChaN domain-containing protein</fullName>
    </recommendedName>
</protein>
<dbReference type="KEGG" id="hyl:LPB072_00710"/>
<dbReference type="InterPro" id="IPR016773">
    <property type="entry name" value="Fe3_uptake_reg_CjrA_prd"/>
</dbReference>
<feature type="domain" description="Haem-binding uptake Tiki superfamily ChaN" evidence="1">
    <location>
        <begin position="24"/>
        <end position="213"/>
    </location>
</feature>
<dbReference type="EMBL" id="LVWD01000045">
    <property type="protein sequence ID" value="OAD39168.1"/>
    <property type="molecule type" value="Genomic_DNA"/>
</dbReference>
<dbReference type="Proteomes" id="UP000185657">
    <property type="component" value="Unassembled WGS sequence"/>
</dbReference>
<evidence type="ECO:0000313" key="5">
    <source>
        <dbReference type="Proteomes" id="UP000185680"/>
    </source>
</evidence>
<dbReference type="EMBL" id="CP017476">
    <property type="protein sequence ID" value="AOW15259.1"/>
    <property type="molecule type" value="Genomic_DNA"/>
</dbReference>
<dbReference type="PIRSF" id="PIRSF020419">
    <property type="entry name" value="Fe_uptake_reg_CjrA_prd"/>
    <property type="match status" value="1"/>
</dbReference>
<evidence type="ECO:0000259" key="1">
    <source>
        <dbReference type="Pfam" id="PF04187"/>
    </source>
</evidence>
<keyword evidence="4" id="KW-1185">Reference proteome</keyword>
<sequence>MVGLGAGLQFSAPAPTAEQNALDGLRPNDVWLLGEQHDVPSHQARQREVLESLVTRGELAALVIEMAERGVSTKGLPHSASEARVQQALRWSDSEATGWDWAVYGPLVMQAVRSRVPVFGGNLPRAGLRAAMQDTALDQRLAPPAWLMQQTQIREGHCQLLPEEQVVPMTRVQLARDLAMAQTIEAALAPGKTVLLVAGNQHVRRDLGVPQHLRAGLRSTVVLMASGGGDAAAARDAADRVWRTAPVPEKDHCAAFKARMKP</sequence>
<dbReference type="Proteomes" id="UP000185680">
    <property type="component" value="Chromosome"/>
</dbReference>